<proteinExistence type="predicted"/>
<dbReference type="Pfam" id="PF14223">
    <property type="entry name" value="Retrotran_gag_2"/>
    <property type="match status" value="1"/>
</dbReference>
<dbReference type="EMBL" id="JAUUTY010000007">
    <property type="protein sequence ID" value="KAK1612619.1"/>
    <property type="molecule type" value="Genomic_DNA"/>
</dbReference>
<protein>
    <submittedName>
        <fullName evidence="2">Uncharacterized protein</fullName>
    </submittedName>
</protein>
<evidence type="ECO:0000313" key="2">
    <source>
        <dbReference type="EMBL" id="KAK1612619.1"/>
    </source>
</evidence>
<feature type="compositionally biased region" description="Polar residues" evidence="1">
    <location>
        <begin position="84"/>
        <end position="101"/>
    </location>
</feature>
<sequence>MVYQRNKKAKGDPPFQQQSKRGYRRNPVTCPVQPGQQPASPACWPVDRSETGLQRRNQQARSVARSTGLLTGGSGARPVDRSETGQQPGTNRTSSRTTQRCSGHQSGLTGLTTGLSGLWSGLTGFVGKNAEVASGNGQILKNTINTPSSTLEGCSVELWELIVHGHREPQDPTRLTSTEFYNRQLNASARDKIRSGINRKLLDQVDDIVSAKELWDRIVVLQEGTDLIQSSLYETAKQEAYQFMIRDGESIFDAYARLGALKVRVKGLGVEKYNDGFEMNEAFIKSKVIAMIAVKQEDTNLGLNLQIMTKSADLNSDDLVSYVAANESMAKAGKRLKAMNRVDEASHNHEASHNLALKARADHESKEDYEIEEDEEMTSTSDIATDFAFFAKKYKAKFPMLLNDKKKKKRLATIVMKITTLQMSALMRKG</sequence>
<dbReference type="AlphaFoldDB" id="A0AAD8VMZ2"/>
<feature type="compositionally biased region" description="Polar residues" evidence="1">
    <location>
        <begin position="51"/>
        <end position="69"/>
    </location>
</feature>
<keyword evidence="3" id="KW-1185">Reference proteome</keyword>
<name>A0AAD8VMZ2_LOLMU</name>
<feature type="region of interest" description="Disordered" evidence="1">
    <location>
        <begin position="1"/>
        <end position="107"/>
    </location>
</feature>
<organism evidence="2 3">
    <name type="scientific">Lolium multiflorum</name>
    <name type="common">Italian ryegrass</name>
    <name type="synonym">Lolium perenne subsp. multiflorum</name>
    <dbReference type="NCBI Taxonomy" id="4521"/>
    <lineage>
        <taxon>Eukaryota</taxon>
        <taxon>Viridiplantae</taxon>
        <taxon>Streptophyta</taxon>
        <taxon>Embryophyta</taxon>
        <taxon>Tracheophyta</taxon>
        <taxon>Spermatophyta</taxon>
        <taxon>Magnoliopsida</taxon>
        <taxon>Liliopsida</taxon>
        <taxon>Poales</taxon>
        <taxon>Poaceae</taxon>
        <taxon>BOP clade</taxon>
        <taxon>Pooideae</taxon>
        <taxon>Poodae</taxon>
        <taxon>Poeae</taxon>
        <taxon>Poeae Chloroplast Group 2 (Poeae type)</taxon>
        <taxon>Loliodinae</taxon>
        <taxon>Loliinae</taxon>
        <taxon>Lolium</taxon>
    </lineage>
</organism>
<evidence type="ECO:0000256" key="1">
    <source>
        <dbReference type="SAM" id="MobiDB-lite"/>
    </source>
</evidence>
<dbReference type="Proteomes" id="UP001231189">
    <property type="component" value="Unassembled WGS sequence"/>
</dbReference>
<comment type="caution">
    <text evidence="2">The sequence shown here is derived from an EMBL/GenBank/DDBJ whole genome shotgun (WGS) entry which is preliminary data.</text>
</comment>
<reference evidence="2" key="1">
    <citation type="submission" date="2023-07" db="EMBL/GenBank/DDBJ databases">
        <title>A chromosome-level genome assembly of Lolium multiflorum.</title>
        <authorList>
            <person name="Chen Y."/>
            <person name="Copetti D."/>
            <person name="Kolliker R."/>
            <person name="Studer B."/>
        </authorList>
    </citation>
    <scope>NUCLEOTIDE SEQUENCE</scope>
    <source>
        <strain evidence="2">02402/16</strain>
        <tissue evidence="2">Leaf</tissue>
    </source>
</reference>
<gene>
    <name evidence="2" type="ORF">QYE76_036292</name>
</gene>
<evidence type="ECO:0000313" key="3">
    <source>
        <dbReference type="Proteomes" id="UP001231189"/>
    </source>
</evidence>
<accession>A0AAD8VMZ2</accession>